<dbReference type="PROSITE" id="PS51819">
    <property type="entry name" value="VOC"/>
    <property type="match status" value="2"/>
</dbReference>
<dbReference type="InterPro" id="IPR004360">
    <property type="entry name" value="Glyas_Fos-R_dOase_dom"/>
</dbReference>
<dbReference type="InterPro" id="IPR052537">
    <property type="entry name" value="Extradiol_RC_dioxygenase"/>
</dbReference>
<dbReference type="InterPro" id="IPR029068">
    <property type="entry name" value="Glyas_Bleomycin-R_OHBP_Dase"/>
</dbReference>
<keyword evidence="3" id="KW-1185">Reference proteome</keyword>
<dbReference type="STRING" id="199441.BkAM31D_17930"/>
<dbReference type="Gene3D" id="3.10.180.10">
    <property type="entry name" value="2,3-Dihydroxybiphenyl 1,2-Dioxygenase, domain 1"/>
    <property type="match status" value="2"/>
</dbReference>
<proteinExistence type="predicted"/>
<dbReference type="Proteomes" id="UP000193006">
    <property type="component" value="Chromosome"/>
</dbReference>
<dbReference type="EMBL" id="CP020814">
    <property type="protein sequence ID" value="ARK31571.1"/>
    <property type="molecule type" value="Genomic_DNA"/>
</dbReference>
<gene>
    <name evidence="2" type="primary">mhqA_2</name>
    <name evidence="2" type="ORF">BkAM31D_17930</name>
</gene>
<keyword evidence="2" id="KW-0560">Oxidoreductase</keyword>
<feature type="domain" description="VOC" evidence="1">
    <location>
        <begin position="157"/>
        <end position="276"/>
    </location>
</feature>
<dbReference type="GO" id="GO:0051213">
    <property type="term" value="F:dioxygenase activity"/>
    <property type="evidence" value="ECO:0007669"/>
    <property type="project" value="UniProtKB-KW"/>
</dbReference>
<dbReference type="Pfam" id="PF00903">
    <property type="entry name" value="Glyoxalase"/>
    <property type="match status" value="1"/>
</dbReference>
<dbReference type="CDD" id="cd08347">
    <property type="entry name" value="PcpA_C_like"/>
    <property type="match status" value="1"/>
</dbReference>
<keyword evidence="2" id="KW-0223">Dioxygenase</keyword>
<dbReference type="AlphaFoldDB" id="A0A1X9MIT3"/>
<dbReference type="PANTHER" id="PTHR36110">
    <property type="entry name" value="RING-CLEAVING DIOXYGENASE MHQE-RELATED"/>
    <property type="match status" value="1"/>
</dbReference>
<dbReference type="EC" id="1.13.11.-" evidence="2"/>
<evidence type="ECO:0000259" key="1">
    <source>
        <dbReference type="PROSITE" id="PS51819"/>
    </source>
</evidence>
<dbReference type="RefSeq" id="WP_066153049.1">
    <property type="nucleotide sequence ID" value="NZ_CP020814.1"/>
</dbReference>
<protein>
    <submittedName>
        <fullName evidence="2">Putative ring-cleaving dioxygenase MhqA</fullName>
        <ecNumber evidence="2">1.13.11.-</ecNumber>
    </submittedName>
</protein>
<dbReference type="InterPro" id="IPR037523">
    <property type="entry name" value="VOC_core"/>
</dbReference>
<dbReference type="KEGG" id="bkw:BkAM31D_17930"/>
<reference evidence="2 3" key="1">
    <citation type="submission" date="2017-04" db="EMBL/GenBank/DDBJ databases">
        <title>Bacillus krulwichiae AM31D Genome sequencing and assembly.</title>
        <authorList>
            <person name="Krulwich T.A."/>
            <person name="Anastor L."/>
            <person name="Ehrlich R."/>
            <person name="Ehrlich G.D."/>
            <person name="Janto B."/>
        </authorList>
    </citation>
    <scope>NUCLEOTIDE SEQUENCE [LARGE SCALE GENOMIC DNA]</scope>
    <source>
        <strain evidence="2 3">AM31D</strain>
    </source>
</reference>
<feature type="domain" description="VOC" evidence="1">
    <location>
        <begin position="6"/>
        <end position="132"/>
    </location>
</feature>
<accession>A0A1X9MIT3</accession>
<dbReference type="SUPFAM" id="SSF54593">
    <property type="entry name" value="Glyoxalase/Bleomycin resistance protein/Dihydroxybiphenyl dioxygenase"/>
    <property type="match status" value="1"/>
</dbReference>
<evidence type="ECO:0000313" key="2">
    <source>
        <dbReference type="EMBL" id="ARK31571.1"/>
    </source>
</evidence>
<organism evidence="2 3">
    <name type="scientific">Halalkalibacter krulwichiae</name>
    <dbReference type="NCBI Taxonomy" id="199441"/>
    <lineage>
        <taxon>Bacteria</taxon>
        <taxon>Bacillati</taxon>
        <taxon>Bacillota</taxon>
        <taxon>Bacilli</taxon>
        <taxon>Bacillales</taxon>
        <taxon>Bacillaceae</taxon>
        <taxon>Halalkalibacter</taxon>
    </lineage>
</organism>
<evidence type="ECO:0000313" key="3">
    <source>
        <dbReference type="Proteomes" id="UP000193006"/>
    </source>
</evidence>
<dbReference type="PANTHER" id="PTHR36110:SF3">
    <property type="entry name" value="VOC DOMAIN-CONTAINING PROTEIN"/>
    <property type="match status" value="1"/>
</dbReference>
<sequence length="325" mass="37129">MNHLKGIHHVTAITSSAEKNYEFFTFVLGMRLVKKTVNQDDIQTYHLFFADDKGSPGTDMTFFDFPGIPKGSHGTNEIAKTSFRVPTDAALDYWVNRFDRLEVKHTGIKEQFGKKTLSFVDFDDQQYQLISDELNVGIESGTPWQKGPIPLQYAITGLGPIFIRVAQFDYFKEVLEKVLLFKEVAKEGSHYLFEVGEGGNGAQVIVEHNVMLPQARQGYGTVHHVAFRVEDRDVLNEWIERLPQFGFQTSGYVDRYFFESLYARVAPQILFEFATDGPGFMGDEPYETLGEKLSLPPFLEPKREAIEKMVRPIDTVRSTKEFVKE</sequence>
<name>A0A1X9MIT3_9BACI</name>